<evidence type="ECO:0000313" key="2">
    <source>
        <dbReference type="Proteomes" id="UP001054945"/>
    </source>
</evidence>
<dbReference type="EMBL" id="BPLR01007037">
    <property type="protein sequence ID" value="GIY14034.1"/>
    <property type="molecule type" value="Genomic_DNA"/>
</dbReference>
<protein>
    <submittedName>
        <fullName evidence="1">Uncharacterized protein</fullName>
    </submittedName>
</protein>
<name>A0AAV4R0B5_CAEEX</name>
<sequence length="101" mass="10881">MKFFGVGHHPVECLPIREVARNLRHPTGGNSPFPLLIRRILRLGSALSSEMLLLAPLLLALLPAVPASQAGISPLTPPQMHPHSKMYETISNLAGSLTDSI</sequence>
<evidence type="ECO:0000313" key="1">
    <source>
        <dbReference type="EMBL" id="GIY14034.1"/>
    </source>
</evidence>
<proteinExistence type="predicted"/>
<reference evidence="1 2" key="1">
    <citation type="submission" date="2021-06" db="EMBL/GenBank/DDBJ databases">
        <title>Caerostris extrusa draft genome.</title>
        <authorList>
            <person name="Kono N."/>
            <person name="Arakawa K."/>
        </authorList>
    </citation>
    <scope>NUCLEOTIDE SEQUENCE [LARGE SCALE GENOMIC DNA]</scope>
</reference>
<gene>
    <name evidence="1" type="ORF">CEXT_720631</name>
</gene>
<organism evidence="1 2">
    <name type="scientific">Caerostris extrusa</name>
    <name type="common">Bark spider</name>
    <name type="synonym">Caerostris bankana</name>
    <dbReference type="NCBI Taxonomy" id="172846"/>
    <lineage>
        <taxon>Eukaryota</taxon>
        <taxon>Metazoa</taxon>
        <taxon>Ecdysozoa</taxon>
        <taxon>Arthropoda</taxon>
        <taxon>Chelicerata</taxon>
        <taxon>Arachnida</taxon>
        <taxon>Araneae</taxon>
        <taxon>Araneomorphae</taxon>
        <taxon>Entelegynae</taxon>
        <taxon>Araneoidea</taxon>
        <taxon>Araneidae</taxon>
        <taxon>Caerostris</taxon>
    </lineage>
</organism>
<dbReference type="Proteomes" id="UP001054945">
    <property type="component" value="Unassembled WGS sequence"/>
</dbReference>
<keyword evidence="2" id="KW-1185">Reference proteome</keyword>
<comment type="caution">
    <text evidence="1">The sequence shown here is derived from an EMBL/GenBank/DDBJ whole genome shotgun (WGS) entry which is preliminary data.</text>
</comment>
<accession>A0AAV4R0B5</accession>
<dbReference type="AlphaFoldDB" id="A0AAV4R0B5"/>